<reference evidence="1 2" key="1">
    <citation type="submission" date="2018-06" db="EMBL/GenBank/DDBJ databases">
        <title>Comparative genomics reveals the genomic features of Rhizophagus irregularis, R. cerebriforme, R. diaphanum and Gigaspora rosea, and their symbiotic lifestyle signature.</title>
        <authorList>
            <person name="Morin E."/>
            <person name="San Clemente H."/>
            <person name="Chen E.C.H."/>
            <person name="De La Providencia I."/>
            <person name="Hainaut M."/>
            <person name="Kuo A."/>
            <person name="Kohler A."/>
            <person name="Murat C."/>
            <person name="Tang N."/>
            <person name="Roy S."/>
            <person name="Loubradou J."/>
            <person name="Henrissat B."/>
            <person name="Grigoriev I.V."/>
            <person name="Corradi N."/>
            <person name="Roux C."/>
            <person name="Martin F.M."/>
        </authorList>
    </citation>
    <scope>NUCLEOTIDE SEQUENCE [LARGE SCALE GENOMIC DNA]</scope>
    <source>
        <strain evidence="1 2">DAOM 194757</strain>
    </source>
</reference>
<dbReference type="Proteomes" id="UP000266673">
    <property type="component" value="Unassembled WGS sequence"/>
</dbReference>
<proteinExistence type="predicted"/>
<evidence type="ECO:0000313" key="1">
    <source>
        <dbReference type="EMBL" id="RIB03419.1"/>
    </source>
</evidence>
<dbReference type="AlphaFoldDB" id="A0A397U3S5"/>
<keyword evidence="2" id="KW-1185">Reference proteome</keyword>
<evidence type="ECO:0000313" key="2">
    <source>
        <dbReference type="Proteomes" id="UP000266673"/>
    </source>
</evidence>
<protein>
    <submittedName>
        <fullName evidence="1">Uncharacterized protein</fullName>
    </submittedName>
</protein>
<accession>A0A397U3S5</accession>
<organism evidence="1 2">
    <name type="scientific">Gigaspora rosea</name>
    <dbReference type="NCBI Taxonomy" id="44941"/>
    <lineage>
        <taxon>Eukaryota</taxon>
        <taxon>Fungi</taxon>
        <taxon>Fungi incertae sedis</taxon>
        <taxon>Mucoromycota</taxon>
        <taxon>Glomeromycotina</taxon>
        <taxon>Glomeromycetes</taxon>
        <taxon>Diversisporales</taxon>
        <taxon>Gigasporaceae</taxon>
        <taxon>Gigaspora</taxon>
    </lineage>
</organism>
<dbReference type="EMBL" id="QKWP01002413">
    <property type="protein sequence ID" value="RIB03419.1"/>
    <property type="molecule type" value="Genomic_DNA"/>
</dbReference>
<sequence>MKSNNESNMKNGNVQMKERLFYTASCSLIEEVELLTINKPSQSKDIDDEPNAINLSAKYLLDNLKRSTIEEIWKLSRVTSETTNEVFINEMHFNGKVWGIAHAAVIKDKLIEQQETSTHTSSNLEGTMLVNS</sequence>
<comment type="caution">
    <text evidence="1">The sequence shown here is derived from an EMBL/GenBank/DDBJ whole genome shotgun (WGS) entry which is preliminary data.</text>
</comment>
<gene>
    <name evidence="1" type="ORF">C2G38_2225080</name>
</gene>
<name>A0A397U3S5_9GLOM</name>